<name>A0A9N9Q3J4_9HELO</name>
<dbReference type="EMBL" id="CAJVRM010000255">
    <property type="protein sequence ID" value="CAG8978390.1"/>
    <property type="molecule type" value="Genomic_DNA"/>
</dbReference>
<gene>
    <name evidence="1" type="ORF">HYALB_00009975</name>
</gene>
<evidence type="ECO:0000313" key="2">
    <source>
        <dbReference type="Proteomes" id="UP000701801"/>
    </source>
</evidence>
<comment type="caution">
    <text evidence="1">The sequence shown here is derived from an EMBL/GenBank/DDBJ whole genome shotgun (WGS) entry which is preliminary data.</text>
</comment>
<keyword evidence="2" id="KW-1185">Reference proteome</keyword>
<dbReference type="InterPro" id="IPR053204">
    <property type="entry name" value="Oxopyrrolidines_Biosynth-assoc"/>
</dbReference>
<evidence type="ECO:0000313" key="1">
    <source>
        <dbReference type="EMBL" id="CAG8978390.1"/>
    </source>
</evidence>
<dbReference type="PANTHER" id="PTHR38797">
    <property type="entry name" value="NUCLEAR PORE COMPLEX PROTEIN NUP85-RELATED"/>
    <property type="match status" value="1"/>
</dbReference>
<dbReference type="OrthoDB" id="3350591at2759"/>
<reference evidence="1" key="1">
    <citation type="submission" date="2021-07" db="EMBL/GenBank/DDBJ databases">
        <authorList>
            <person name="Durling M."/>
        </authorList>
    </citation>
    <scope>NUCLEOTIDE SEQUENCE</scope>
</reference>
<accession>A0A9N9Q3J4</accession>
<dbReference type="Proteomes" id="UP000701801">
    <property type="component" value="Unassembled WGS sequence"/>
</dbReference>
<protein>
    <submittedName>
        <fullName evidence="1">Uncharacterized protein</fullName>
    </submittedName>
</protein>
<proteinExistence type="predicted"/>
<dbReference type="Pfam" id="PF12311">
    <property type="entry name" value="DUF3632"/>
    <property type="match status" value="1"/>
</dbReference>
<organism evidence="1 2">
    <name type="scientific">Hymenoscyphus albidus</name>
    <dbReference type="NCBI Taxonomy" id="595503"/>
    <lineage>
        <taxon>Eukaryota</taxon>
        <taxon>Fungi</taxon>
        <taxon>Dikarya</taxon>
        <taxon>Ascomycota</taxon>
        <taxon>Pezizomycotina</taxon>
        <taxon>Leotiomycetes</taxon>
        <taxon>Helotiales</taxon>
        <taxon>Helotiaceae</taxon>
        <taxon>Hymenoscyphus</taxon>
    </lineage>
</organism>
<dbReference type="AlphaFoldDB" id="A0A9N9Q3J4"/>
<sequence>MTSCLFGGPLRRKLGSFGYPAFLQLPYLLWPQNSRRPIAYKLATMASQEHKTLEASLEEGSNATEAAKSLTEPTKKIFSEGADTEDSLWKVWHDVIDVAAQTSHTNQQPLIDILLAVQQQNIGKDEASSERTIWGSKVKIWKDIPLLGAAAREAFNRAPGAGDKNELPAEQWSNLNAFLARLTSHSPSIPAFDFSLYAIWQLRSAFEDESGGSEADVDAAKLWFVYAKDSIEKLSKEGKSFDGNNNKIARGGDKYRDREWKGFNPERLEIWQNALKDQ</sequence>
<dbReference type="InterPro" id="IPR022085">
    <property type="entry name" value="OpdG"/>
</dbReference>